<feature type="transmembrane region" description="Helical" evidence="1">
    <location>
        <begin position="92"/>
        <end position="113"/>
    </location>
</feature>
<dbReference type="OrthoDB" id="9922065at2"/>
<dbReference type="EMBL" id="SOZD01000002">
    <property type="protein sequence ID" value="TFF25331.1"/>
    <property type="molecule type" value="Genomic_DNA"/>
</dbReference>
<evidence type="ECO:0000313" key="2">
    <source>
        <dbReference type="EMBL" id="TFF25331.1"/>
    </source>
</evidence>
<dbReference type="Proteomes" id="UP000298179">
    <property type="component" value="Unassembled WGS sequence"/>
</dbReference>
<proteinExistence type="predicted"/>
<keyword evidence="1" id="KW-0472">Membrane</keyword>
<keyword evidence="1" id="KW-1133">Transmembrane helix</keyword>
<protein>
    <submittedName>
        <fullName evidence="2">Uncharacterized protein</fullName>
    </submittedName>
</protein>
<reference evidence="2 3" key="1">
    <citation type="submission" date="2019-03" db="EMBL/GenBank/DDBJ databases">
        <title>Jiella endophytica sp. nov., a novel endophytic bacterium isolated from root of Ficus microcarpa Linn. f.</title>
        <authorList>
            <person name="Tuo L."/>
        </authorList>
    </citation>
    <scope>NUCLEOTIDE SEQUENCE [LARGE SCALE GENOMIC DNA]</scope>
    <source>
        <strain evidence="2 3">CBS5Q-3</strain>
    </source>
</reference>
<dbReference type="RefSeq" id="WP_134761500.1">
    <property type="nucleotide sequence ID" value="NZ_SOZD01000002.1"/>
</dbReference>
<sequence>MEEDPMIDLALSHDAQSSQGWFTKGKLWFQALGLRDELRALRISSPALLPAVVAPAVALPCLYGLAGAILNGRLGTYLPFGRFRYVTADEPVLYLATIVSMGLTVIAALFLFFRDDGA</sequence>
<evidence type="ECO:0000256" key="1">
    <source>
        <dbReference type="SAM" id="Phobius"/>
    </source>
</evidence>
<organism evidence="2 3">
    <name type="scientific">Jiella endophytica</name>
    <dbReference type="NCBI Taxonomy" id="2558362"/>
    <lineage>
        <taxon>Bacteria</taxon>
        <taxon>Pseudomonadati</taxon>
        <taxon>Pseudomonadota</taxon>
        <taxon>Alphaproteobacteria</taxon>
        <taxon>Hyphomicrobiales</taxon>
        <taxon>Aurantimonadaceae</taxon>
        <taxon>Jiella</taxon>
    </lineage>
</organism>
<name>A0A4Y8RPT6_9HYPH</name>
<keyword evidence="1" id="KW-0812">Transmembrane</keyword>
<dbReference type="AlphaFoldDB" id="A0A4Y8RPT6"/>
<comment type="caution">
    <text evidence="2">The sequence shown here is derived from an EMBL/GenBank/DDBJ whole genome shotgun (WGS) entry which is preliminary data.</text>
</comment>
<feature type="transmembrane region" description="Helical" evidence="1">
    <location>
        <begin position="47"/>
        <end position="72"/>
    </location>
</feature>
<evidence type="ECO:0000313" key="3">
    <source>
        <dbReference type="Proteomes" id="UP000298179"/>
    </source>
</evidence>
<gene>
    <name evidence="2" type="ORF">E3C22_08195</name>
</gene>
<accession>A0A4Y8RPT6</accession>
<keyword evidence="3" id="KW-1185">Reference proteome</keyword>